<dbReference type="STRING" id="1324314.BVG16_00075"/>
<dbReference type="Gene3D" id="2.10.109.10">
    <property type="entry name" value="Umud Fragment, subunit A"/>
    <property type="match status" value="1"/>
</dbReference>
<dbReference type="InterPro" id="IPR036286">
    <property type="entry name" value="LexA/Signal_pep-like_sf"/>
</dbReference>
<dbReference type="EMBL" id="MSZX01000001">
    <property type="protein sequence ID" value="OPA80792.1"/>
    <property type="molecule type" value="Genomic_DNA"/>
</dbReference>
<dbReference type="SUPFAM" id="SSF51306">
    <property type="entry name" value="LexA/Signal peptidase"/>
    <property type="match status" value="1"/>
</dbReference>
<gene>
    <name evidence="1" type="ORF">BVG16_00075</name>
</gene>
<evidence type="ECO:0000313" key="1">
    <source>
        <dbReference type="EMBL" id="OPA80792.1"/>
    </source>
</evidence>
<name>A0A1T2XLU8_9BACL</name>
<protein>
    <recommendedName>
        <fullName evidence="3">Peptidase S24/S26A/S26B/S26C domain-containing protein</fullName>
    </recommendedName>
</protein>
<evidence type="ECO:0008006" key="3">
    <source>
        <dbReference type="Google" id="ProtNLM"/>
    </source>
</evidence>
<sequence>MGKKLEENGDKFYLKVTTKVPFKKSIQIGDDILVCKNVTIENGDIVAVKLNSQVVLSRIKRVIRRYILIDYSSVIIDIDDRRILGKVVRVIVNC</sequence>
<dbReference type="AlphaFoldDB" id="A0A1T2XLU8"/>
<organism evidence="1 2">
    <name type="scientific">Paenibacillus selenitireducens</name>
    <dbReference type="NCBI Taxonomy" id="1324314"/>
    <lineage>
        <taxon>Bacteria</taxon>
        <taxon>Bacillati</taxon>
        <taxon>Bacillota</taxon>
        <taxon>Bacilli</taxon>
        <taxon>Bacillales</taxon>
        <taxon>Paenibacillaceae</taxon>
        <taxon>Paenibacillus</taxon>
    </lineage>
</organism>
<reference evidence="1 2" key="1">
    <citation type="submission" date="2017-01" db="EMBL/GenBank/DDBJ databases">
        <title>Genome analysis of Paenibacillus selenitrireducens ES3-24.</title>
        <authorList>
            <person name="Xu D."/>
            <person name="Yao R."/>
            <person name="Zheng S."/>
        </authorList>
    </citation>
    <scope>NUCLEOTIDE SEQUENCE [LARGE SCALE GENOMIC DNA]</scope>
    <source>
        <strain evidence="1 2">ES3-24</strain>
    </source>
</reference>
<comment type="caution">
    <text evidence="1">The sequence shown here is derived from an EMBL/GenBank/DDBJ whole genome shotgun (WGS) entry which is preliminary data.</text>
</comment>
<proteinExistence type="predicted"/>
<dbReference type="Proteomes" id="UP000190188">
    <property type="component" value="Unassembled WGS sequence"/>
</dbReference>
<keyword evidence="2" id="KW-1185">Reference proteome</keyword>
<accession>A0A1T2XLU8</accession>
<evidence type="ECO:0000313" key="2">
    <source>
        <dbReference type="Proteomes" id="UP000190188"/>
    </source>
</evidence>